<accession>A0AAX0L9K6</accession>
<name>A0AAX0L9K6_9BACT</name>
<evidence type="ECO:0000313" key="1">
    <source>
        <dbReference type="EMBL" id="OPA77335.1"/>
    </source>
</evidence>
<reference evidence="1 2" key="1">
    <citation type="submission" date="2016-08" db="EMBL/GenBank/DDBJ databases">
        <title>Campylobacter species from sea mammals.</title>
        <authorList>
            <person name="Gilbert M.J."/>
            <person name="Byrne B.A."/>
            <person name="Zomer A.L."/>
            <person name="Wagenaar J.A."/>
        </authorList>
    </citation>
    <scope>NUCLEOTIDE SEQUENCE [LARGE SCALE GENOMIC DNA]</scope>
    <source>
        <strain evidence="1 2">1105248</strain>
    </source>
</reference>
<protein>
    <submittedName>
        <fullName evidence="1">Uncharacterized protein</fullName>
    </submittedName>
</protein>
<sequence length="129" mass="15061">MLNTRVKEITAHLNTSGKNLPGDELLSELFLQAMFFVASKCVPSELVRRKRSSSDIRVLRNIEDECFICVPDKPNFSNKQEHLMIDEELTYAVINEVLFLINQEPFYRELAMQIIAQYNANNGREFYER</sequence>
<organism evidence="1 2">
    <name type="scientific">Campylobacter pinnipediorum subsp. pinnipediorum</name>
    <dbReference type="NCBI Taxonomy" id="1660067"/>
    <lineage>
        <taxon>Bacteria</taxon>
        <taxon>Pseudomonadati</taxon>
        <taxon>Campylobacterota</taxon>
        <taxon>Epsilonproteobacteria</taxon>
        <taxon>Campylobacterales</taxon>
        <taxon>Campylobacteraceae</taxon>
        <taxon>Campylobacter</taxon>
    </lineage>
</organism>
<dbReference type="AlphaFoldDB" id="A0AAX0L9K6"/>
<dbReference type="EMBL" id="MCRK01000036">
    <property type="protein sequence ID" value="OPA77335.1"/>
    <property type="molecule type" value="Genomic_DNA"/>
</dbReference>
<comment type="caution">
    <text evidence="1">The sequence shown here is derived from an EMBL/GenBank/DDBJ whole genome shotgun (WGS) entry which is preliminary data.</text>
</comment>
<dbReference type="RefSeq" id="WP_069637488.1">
    <property type="nucleotide sequence ID" value="NZ_CP012546.1"/>
</dbReference>
<proteinExistence type="predicted"/>
<evidence type="ECO:0000313" key="2">
    <source>
        <dbReference type="Proteomes" id="UP000189728"/>
    </source>
</evidence>
<dbReference type="Proteomes" id="UP000189728">
    <property type="component" value="Unassembled WGS sequence"/>
</dbReference>
<gene>
    <name evidence="1" type="ORF">BFG04_04365</name>
</gene>